<keyword evidence="5" id="KW-0238">DNA-binding</keyword>
<evidence type="ECO:0000256" key="1">
    <source>
        <dbReference type="ARBA" id="ARBA00004123"/>
    </source>
</evidence>
<evidence type="ECO:0000313" key="9">
    <source>
        <dbReference type="EnsemblPlants" id="QL02p029416:mrna"/>
    </source>
</evidence>
<feature type="domain" description="BED-type" evidence="8">
    <location>
        <begin position="3"/>
        <end position="57"/>
    </location>
</feature>
<dbReference type="KEGG" id="qlo:115962680"/>
<dbReference type="AlphaFoldDB" id="A0A7N2KVA4"/>
<evidence type="ECO:0000256" key="6">
    <source>
        <dbReference type="ARBA" id="ARBA00023242"/>
    </source>
</evidence>
<evidence type="ECO:0000313" key="10">
    <source>
        <dbReference type="Proteomes" id="UP000594261"/>
    </source>
</evidence>
<evidence type="ECO:0000256" key="3">
    <source>
        <dbReference type="ARBA" id="ARBA00022771"/>
    </source>
</evidence>
<dbReference type="RefSeq" id="XP_030937429.1">
    <property type="nucleotide sequence ID" value="XM_031081569.1"/>
</dbReference>
<dbReference type="SUPFAM" id="SSF53098">
    <property type="entry name" value="Ribonuclease H-like"/>
    <property type="match status" value="1"/>
</dbReference>
<dbReference type="GO" id="GO:0008270">
    <property type="term" value="F:zinc ion binding"/>
    <property type="evidence" value="ECO:0007669"/>
    <property type="project" value="UniProtKB-KW"/>
</dbReference>
<keyword evidence="3 7" id="KW-0863">Zinc-finger</keyword>
<dbReference type="InterPro" id="IPR007021">
    <property type="entry name" value="DUF659"/>
</dbReference>
<dbReference type="GO" id="GO:0003677">
    <property type="term" value="F:DNA binding"/>
    <property type="evidence" value="ECO:0007669"/>
    <property type="project" value="UniProtKB-KW"/>
</dbReference>
<keyword evidence="6" id="KW-0539">Nucleus</keyword>
<dbReference type="InterPro" id="IPR003656">
    <property type="entry name" value="Znf_BED"/>
</dbReference>
<dbReference type="EnsemblPlants" id="QL02p029416:mrna">
    <property type="protein sequence ID" value="QL02p029416:mrna"/>
    <property type="gene ID" value="QL02p029416"/>
</dbReference>
<evidence type="ECO:0000256" key="5">
    <source>
        <dbReference type="ARBA" id="ARBA00023125"/>
    </source>
</evidence>
<dbReference type="Pfam" id="PF04937">
    <property type="entry name" value="DUF659"/>
    <property type="match status" value="1"/>
</dbReference>
<sequence>MVRKKDRFWRYVEDLDGRFKCNFCRRDFAGGASRIKFHLAGVKGHAIDICANVPEDVQKEAYLVIGGSNKKLKSASSSSNAKESKTTSCSISRDLCHATNSKMCGKKDKSAVDKLLARLLIVNNISFDVVQTTSFICFVQGVADYGPEYKLPSNLTLQRKLIPNLKVEVEEYIRRIKNSWSVTGCTLMSSIWSDLDQRAFININAKSPSGAIFLKSFEVSKDKITTLYIKDIISSVIEEIGSDNVVQLIIDNTTNFELAGDMLIGKYPRLYKTRCATCGIQLLLKDICEEVDWVQKIISDAKSIVSYMYMDSIILSLMREYTNHKELKHLGTGRSSSFLMLQSILNVRDELQLLVASSKWKELNHNEKDTCKEVVASIIQSTEFWSQGKEALLVLEPLVHVLRLVDSDWSTAGYLYEALEMAKEAIKQQCASNQDKYMQIWELVNCRCTENIIHPIHAAAAFLNPSYLCSEKFKENSEIKDGISFILENLMVIEEREDFMKQVQLYRNKVPSLFTVTAKTMLKTSHPRIWWEFCGDRLPILQRYAIRILSQPCSSSSCKRNWNAFEVTQTKKPNMLTSEMLDNMVYVRLNSMMMEKFNTGESLDLEPIYLDKLNELPEYVDHEQFWEDDAFSGVVEKVIDD</sequence>
<reference evidence="10" key="1">
    <citation type="journal article" date="2016" name="G3 (Bethesda)">
        <title>First Draft Assembly and Annotation of the Genome of a California Endemic Oak Quercus lobata Nee (Fagaceae).</title>
        <authorList>
            <person name="Sork V.L."/>
            <person name="Fitz-Gibbon S.T."/>
            <person name="Puiu D."/>
            <person name="Crepeau M."/>
            <person name="Gugger P.F."/>
            <person name="Sherman R."/>
            <person name="Stevens K."/>
            <person name="Langley C.H."/>
            <person name="Pellegrini M."/>
            <person name="Salzberg S.L."/>
        </authorList>
    </citation>
    <scope>NUCLEOTIDE SEQUENCE [LARGE SCALE GENOMIC DNA]</scope>
    <source>
        <strain evidence="10">cv. SW786</strain>
    </source>
</reference>
<keyword evidence="2" id="KW-0479">Metal-binding</keyword>
<dbReference type="OrthoDB" id="1936364at2759"/>
<dbReference type="GO" id="GO:0005634">
    <property type="term" value="C:nucleus"/>
    <property type="evidence" value="ECO:0007669"/>
    <property type="project" value="UniProtKB-SubCell"/>
</dbReference>
<reference evidence="9" key="2">
    <citation type="submission" date="2021-01" db="UniProtKB">
        <authorList>
            <consortium name="EnsemblPlants"/>
        </authorList>
    </citation>
    <scope>IDENTIFICATION</scope>
</reference>
<dbReference type="Gramene" id="QL02p029416:mrna">
    <property type="protein sequence ID" value="QL02p029416:mrna"/>
    <property type="gene ID" value="QL02p029416"/>
</dbReference>
<dbReference type="GO" id="GO:0046983">
    <property type="term" value="F:protein dimerization activity"/>
    <property type="evidence" value="ECO:0007669"/>
    <property type="project" value="InterPro"/>
</dbReference>
<dbReference type="PANTHER" id="PTHR32166">
    <property type="entry name" value="OSJNBA0013A04.12 PROTEIN"/>
    <property type="match status" value="1"/>
</dbReference>
<gene>
    <name evidence="9" type="primary">LOC115962680</name>
</gene>
<dbReference type="InterPro" id="IPR012337">
    <property type="entry name" value="RNaseH-like_sf"/>
</dbReference>
<dbReference type="InterPro" id="IPR008906">
    <property type="entry name" value="HATC_C_dom"/>
</dbReference>
<dbReference type="GeneID" id="115962680"/>
<comment type="subcellular location">
    <subcellularLocation>
        <location evidence="1">Nucleus</location>
    </subcellularLocation>
</comment>
<dbReference type="InParanoid" id="A0A7N2KVA4"/>
<dbReference type="SUPFAM" id="SSF140996">
    <property type="entry name" value="Hermes dimerisation domain"/>
    <property type="match status" value="1"/>
</dbReference>
<accession>A0A7N2KVA4</accession>
<name>A0A7N2KVA4_QUELO</name>
<dbReference type="Proteomes" id="UP000594261">
    <property type="component" value="Chromosome 2"/>
</dbReference>
<proteinExistence type="predicted"/>
<evidence type="ECO:0000256" key="4">
    <source>
        <dbReference type="ARBA" id="ARBA00022833"/>
    </source>
</evidence>
<evidence type="ECO:0000256" key="7">
    <source>
        <dbReference type="PROSITE-ProRule" id="PRU00027"/>
    </source>
</evidence>
<keyword evidence="10" id="KW-1185">Reference proteome</keyword>
<dbReference type="Pfam" id="PF05699">
    <property type="entry name" value="Dimer_Tnp_hAT"/>
    <property type="match status" value="1"/>
</dbReference>
<dbReference type="PANTHER" id="PTHR32166:SF63">
    <property type="entry name" value="HAT TRANSPOSON SUPERFAMILY PROTEIN"/>
    <property type="match status" value="1"/>
</dbReference>
<dbReference type="OMA" id="CELSMNI"/>
<evidence type="ECO:0000259" key="8">
    <source>
        <dbReference type="PROSITE" id="PS50808"/>
    </source>
</evidence>
<dbReference type="PROSITE" id="PS50808">
    <property type="entry name" value="ZF_BED"/>
    <property type="match status" value="1"/>
</dbReference>
<protein>
    <recommendedName>
        <fullName evidence="8">BED-type domain-containing protein</fullName>
    </recommendedName>
</protein>
<keyword evidence="4" id="KW-0862">Zinc</keyword>
<organism evidence="9 10">
    <name type="scientific">Quercus lobata</name>
    <name type="common">Valley oak</name>
    <dbReference type="NCBI Taxonomy" id="97700"/>
    <lineage>
        <taxon>Eukaryota</taxon>
        <taxon>Viridiplantae</taxon>
        <taxon>Streptophyta</taxon>
        <taxon>Embryophyta</taxon>
        <taxon>Tracheophyta</taxon>
        <taxon>Spermatophyta</taxon>
        <taxon>Magnoliopsida</taxon>
        <taxon>eudicotyledons</taxon>
        <taxon>Gunneridae</taxon>
        <taxon>Pentapetalae</taxon>
        <taxon>rosids</taxon>
        <taxon>fabids</taxon>
        <taxon>Fagales</taxon>
        <taxon>Fagaceae</taxon>
        <taxon>Quercus</taxon>
    </lineage>
</organism>
<evidence type="ECO:0000256" key="2">
    <source>
        <dbReference type="ARBA" id="ARBA00022723"/>
    </source>
</evidence>